<evidence type="ECO:0000256" key="2">
    <source>
        <dbReference type="ARBA" id="ARBA00011006"/>
    </source>
</evidence>
<comment type="similarity">
    <text evidence="2">Belongs to the UPF0410 family.</text>
</comment>
<comment type="subcellular location">
    <subcellularLocation>
        <location evidence="1">Cell membrane</location>
        <topology evidence="1">Multi-pass membrane protein</topology>
    </subcellularLocation>
</comment>
<keyword evidence="5 7" id="KW-1133">Transmembrane helix</keyword>
<dbReference type="InterPro" id="IPR007341">
    <property type="entry name" value="Transgly_assoc"/>
</dbReference>
<feature type="transmembrane region" description="Helical" evidence="7">
    <location>
        <begin position="6"/>
        <end position="22"/>
    </location>
</feature>
<keyword evidence="6 7" id="KW-0472">Membrane</keyword>
<evidence type="ECO:0000256" key="1">
    <source>
        <dbReference type="ARBA" id="ARBA00004651"/>
    </source>
</evidence>
<proteinExistence type="inferred from homology"/>
<keyword evidence="4 7" id="KW-0812">Transmembrane</keyword>
<keyword evidence="9" id="KW-1185">Reference proteome</keyword>
<evidence type="ECO:0000256" key="5">
    <source>
        <dbReference type="ARBA" id="ARBA00022989"/>
    </source>
</evidence>
<evidence type="ECO:0000256" key="4">
    <source>
        <dbReference type="ARBA" id="ARBA00022692"/>
    </source>
</evidence>
<keyword evidence="3" id="KW-1003">Cell membrane</keyword>
<feature type="transmembrane region" description="Helical" evidence="7">
    <location>
        <begin position="61"/>
        <end position="79"/>
    </location>
</feature>
<dbReference type="PANTHER" id="PTHR33884">
    <property type="entry name" value="UPF0410 PROTEIN YMGE"/>
    <property type="match status" value="1"/>
</dbReference>
<sequence length="86" mass="9149">MSILGWIFFGLITGFIASKVVNAHGQGCILNIVLGIVGAVVGGALFNFLGEPVFYHFSFKSMLIAILGAIVVLLVWNALTGRKGLR</sequence>
<accession>A0A846N5G1</accession>
<organism evidence="8 9">
    <name type="scientific">Rhizomicrobium palustre</name>
    <dbReference type="NCBI Taxonomy" id="189966"/>
    <lineage>
        <taxon>Bacteria</taxon>
        <taxon>Pseudomonadati</taxon>
        <taxon>Pseudomonadota</taxon>
        <taxon>Alphaproteobacteria</taxon>
        <taxon>Micropepsales</taxon>
        <taxon>Micropepsaceae</taxon>
        <taxon>Rhizomicrobium</taxon>
    </lineage>
</organism>
<dbReference type="GO" id="GO:0005886">
    <property type="term" value="C:plasma membrane"/>
    <property type="evidence" value="ECO:0007669"/>
    <property type="project" value="UniProtKB-SubCell"/>
</dbReference>
<name>A0A846N5G1_9PROT</name>
<reference evidence="8 9" key="1">
    <citation type="submission" date="2020-03" db="EMBL/GenBank/DDBJ databases">
        <title>Genomic Encyclopedia of Type Strains, Phase IV (KMG-IV): sequencing the most valuable type-strain genomes for metagenomic binning, comparative biology and taxonomic classification.</title>
        <authorList>
            <person name="Goeker M."/>
        </authorList>
    </citation>
    <scope>NUCLEOTIDE SEQUENCE [LARGE SCALE GENOMIC DNA]</scope>
    <source>
        <strain evidence="8 9">DSM 19867</strain>
    </source>
</reference>
<comment type="caution">
    <text evidence="8">The sequence shown here is derived from an EMBL/GenBank/DDBJ whole genome shotgun (WGS) entry which is preliminary data.</text>
</comment>
<dbReference type="Proteomes" id="UP000570514">
    <property type="component" value="Unassembled WGS sequence"/>
</dbReference>
<evidence type="ECO:0000313" key="8">
    <source>
        <dbReference type="EMBL" id="NIK90421.1"/>
    </source>
</evidence>
<dbReference type="Pfam" id="PF04226">
    <property type="entry name" value="Transgly_assoc"/>
    <property type="match status" value="1"/>
</dbReference>
<evidence type="ECO:0000256" key="3">
    <source>
        <dbReference type="ARBA" id="ARBA00022475"/>
    </source>
</evidence>
<protein>
    <submittedName>
        <fullName evidence="8">Putative membrane protein YeaQ/YmgE (Transglycosylase-associated protein family)</fullName>
    </submittedName>
</protein>
<evidence type="ECO:0000256" key="7">
    <source>
        <dbReference type="SAM" id="Phobius"/>
    </source>
</evidence>
<gene>
    <name evidence="8" type="ORF">FHS83_003739</name>
</gene>
<dbReference type="AlphaFoldDB" id="A0A846N5G1"/>
<feature type="transmembrane region" description="Helical" evidence="7">
    <location>
        <begin position="29"/>
        <end position="49"/>
    </location>
</feature>
<evidence type="ECO:0000313" key="9">
    <source>
        <dbReference type="Proteomes" id="UP000570514"/>
    </source>
</evidence>
<evidence type="ECO:0000256" key="6">
    <source>
        <dbReference type="ARBA" id="ARBA00023136"/>
    </source>
</evidence>
<dbReference type="PANTHER" id="PTHR33884:SF3">
    <property type="entry name" value="UPF0410 PROTEIN YMGE"/>
    <property type="match status" value="1"/>
</dbReference>
<dbReference type="EMBL" id="JAASRM010000001">
    <property type="protein sequence ID" value="NIK90421.1"/>
    <property type="molecule type" value="Genomic_DNA"/>
</dbReference>
<dbReference type="RefSeq" id="WP_167084961.1">
    <property type="nucleotide sequence ID" value="NZ_BAAADC010000001.1"/>
</dbReference>